<dbReference type="GO" id="GO:0008758">
    <property type="term" value="F:UDP-2,3-diacylglucosamine hydrolase activity"/>
    <property type="evidence" value="ECO:0007669"/>
    <property type="project" value="TreeGrafter"/>
</dbReference>
<dbReference type="RefSeq" id="WP_013564525.1">
    <property type="nucleotide sequence ID" value="NC_014962.1"/>
</dbReference>
<feature type="domain" description="Calcineurin-like phosphoesterase" evidence="5">
    <location>
        <begin position="93"/>
        <end position="258"/>
    </location>
</feature>
<dbReference type="GO" id="GO:0016020">
    <property type="term" value="C:membrane"/>
    <property type="evidence" value="ECO:0007669"/>
    <property type="project" value="GOC"/>
</dbReference>
<feature type="compositionally biased region" description="Pro residues" evidence="3">
    <location>
        <begin position="1"/>
        <end position="12"/>
    </location>
</feature>
<keyword evidence="4" id="KW-1133">Transmembrane helix</keyword>
<dbReference type="InterPro" id="IPR004843">
    <property type="entry name" value="Calcineurin-like_PHP"/>
</dbReference>
<proteinExistence type="predicted"/>
<keyword evidence="7" id="KW-1185">Reference proteome</keyword>
<dbReference type="PANTHER" id="PTHR31302">
    <property type="entry name" value="TRANSMEMBRANE PROTEIN WITH METALLOPHOSPHOESTERASE DOMAIN-RELATED"/>
    <property type="match status" value="1"/>
</dbReference>
<dbReference type="PANTHER" id="PTHR31302:SF31">
    <property type="entry name" value="PHOSPHODIESTERASE YAEI"/>
    <property type="match status" value="1"/>
</dbReference>
<dbReference type="GO" id="GO:0009245">
    <property type="term" value="P:lipid A biosynthetic process"/>
    <property type="evidence" value="ECO:0007669"/>
    <property type="project" value="TreeGrafter"/>
</dbReference>
<keyword evidence="1" id="KW-0479">Metal-binding</keyword>
<dbReference type="Gene3D" id="3.60.21.10">
    <property type="match status" value="1"/>
</dbReference>
<accession>E8R0B0</accession>
<name>E8R0B0_ISOPI</name>
<dbReference type="GO" id="GO:0046872">
    <property type="term" value="F:metal ion binding"/>
    <property type="evidence" value="ECO:0007669"/>
    <property type="project" value="UniProtKB-KW"/>
</dbReference>
<organism evidence="6 7">
    <name type="scientific">Isosphaera pallida (strain ATCC 43644 / DSM 9630 / IS1B)</name>
    <dbReference type="NCBI Taxonomy" id="575540"/>
    <lineage>
        <taxon>Bacteria</taxon>
        <taxon>Pseudomonadati</taxon>
        <taxon>Planctomycetota</taxon>
        <taxon>Planctomycetia</taxon>
        <taxon>Isosphaerales</taxon>
        <taxon>Isosphaeraceae</taxon>
        <taxon>Isosphaera</taxon>
    </lineage>
</organism>
<dbReference type="KEGG" id="ipa:Isop_1653"/>
<evidence type="ECO:0000313" key="7">
    <source>
        <dbReference type="Proteomes" id="UP000008631"/>
    </source>
</evidence>
<dbReference type="SUPFAM" id="SSF56300">
    <property type="entry name" value="Metallo-dependent phosphatases"/>
    <property type="match status" value="1"/>
</dbReference>
<evidence type="ECO:0000256" key="4">
    <source>
        <dbReference type="SAM" id="Phobius"/>
    </source>
</evidence>
<sequence>MITTPYDPPPSSRSPSPSIGEKHSGKGVNRGVPAVLNCNRIKRRRFLKHSVAALGAGLAGCLGWTFWIEPFWVEIVERPLPLRNLPDHWVGKTVVQISDLHVCNLLDLDFMRRSLASIAELDPELVVITGDFMTCERDEWIDTTARVMESLRPGRAGILAVPGNHDYGAAWDRPEVAECLGQRLGDLGIRLLRNQVVNVNDLQIIGLDDLWSGCLDAAKVWPRVDPNRASLVLCHNPDAADLPIWSGYQGWILAGHTHGGQCKPPFLPPPLLPVRNRRYTSGAFDLYDGRWLYINRALGYLRQVRFNVRPEITRFILVRDATPAKPSRRPLG</sequence>
<reference evidence="6 7" key="2">
    <citation type="journal article" date="2011" name="Stand. Genomic Sci.">
        <title>Complete genome sequence of Isosphaera pallida type strain (IS1B).</title>
        <authorList>
            <consortium name="US DOE Joint Genome Institute (JGI-PGF)"/>
            <person name="Goker M."/>
            <person name="Cleland D."/>
            <person name="Saunders E."/>
            <person name="Lapidus A."/>
            <person name="Nolan M."/>
            <person name="Lucas S."/>
            <person name="Hammon N."/>
            <person name="Deshpande S."/>
            <person name="Cheng J.F."/>
            <person name="Tapia R."/>
            <person name="Han C."/>
            <person name="Goodwin L."/>
            <person name="Pitluck S."/>
            <person name="Liolios K."/>
            <person name="Pagani I."/>
            <person name="Ivanova N."/>
            <person name="Mavromatis K."/>
            <person name="Pati A."/>
            <person name="Chen A."/>
            <person name="Palaniappan K."/>
            <person name="Land M."/>
            <person name="Hauser L."/>
            <person name="Chang Y.J."/>
            <person name="Jeffries C.D."/>
            <person name="Detter J.C."/>
            <person name="Beck B."/>
            <person name="Woyke T."/>
            <person name="Bristow J."/>
            <person name="Eisen J.A."/>
            <person name="Markowitz V."/>
            <person name="Hugenholtz P."/>
            <person name="Kyrpides N.C."/>
            <person name="Klenk H.P."/>
        </authorList>
    </citation>
    <scope>NUCLEOTIDE SEQUENCE [LARGE SCALE GENOMIC DNA]</scope>
    <source>
        <strain evidence="7">ATCC 43644 / DSM 9630 / IS1B</strain>
    </source>
</reference>
<evidence type="ECO:0000313" key="6">
    <source>
        <dbReference type="EMBL" id="ADV62237.1"/>
    </source>
</evidence>
<keyword evidence="4" id="KW-0812">Transmembrane</keyword>
<keyword evidence="2" id="KW-0378">Hydrolase</keyword>
<reference key="1">
    <citation type="submission" date="2010-11" db="EMBL/GenBank/DDBJ databases">
        <title>The complete sequence of chromosome of Isophaera pallida ATCC 43644.</title>
        <authorList>
            <consortium name="US DOE Joint Genome Institute (JGI-PGF)"/>
            <person name="Lucas S."/>
            <person name="Copeland A."/>
            <person name="Lapidus A."/>
            <person name="Bruce D."/>
            <person name="Goodwin L."/>
            <person name="Pitluck S."/>
            <person name="Kyrpides N."/>
            <person name="Mavromatis K."/>
            <person name="Pagani I."/>
            <person name="Ivanova N."/>
            <person name="Saunders E."/>
            <person name="Brettin T."/>
            <person name="Detter J.C."/>
            <person name="Han C."/>
            <person name="Tapia R."/>
            <person name="Land M."/>
            <person name="Hauser L."/>
            <person name="Markowitz V."/>
            <person name="Cheng J.-F."/>
            <person name="Hugenholtz P."/>
            <person name="Woyke T."/>
            <person name="Wu D."/>
            <person name="Eisen J.A."/>
        </authorList>
    </citation>
    <scope>NUCLEOTIDE SEQUENCE</scope>
    <source>
        <strain>ATCC 43644</strain>
    </source>
</reference>
<feature type="transmembrane region" description="Helical" evidence="4">
    <location>
        <begin position="50"/>
        <end position="68"/>
    </location>
</feature>
<dbReference type="eggNOG" id="COG1408">
    <property type="taxonomic scope" value="Bacteria"/>
</dbReference>
<dbReference type="HOGENOM" id="CLU_025443_3_2_0"/>
<evidence type="ECO:0000256" key="1">
    <source>
        <dbReference type="ARBA" id="ARBA00022723"/>
    </source>
</evidence>
<dbReference type="InterPro" id="IPR051158">
    <property type="entry name" value="Metallophosphoesterase_sf"/>
</dbReference>
<dbReference type="AlphaFoldDB" id="E8R0B0"/>
<dbReference type="FunCoup" id="E8R0B0">
    <property type="interactions" value="94"/>
</dbReference>
<gene>
    <name evidence="6" type="ordered locus">Isop_1653</name>
</gene>
<dbReference type="Proteomes" id="UP000008631">
    <property type="component" value="Chromosome"/>
</dbReference>
<dbReference type="InParanoid" id="E8R0B0"/>
<dbReference type="EMBL" id="CP002353">
    <property type="protein sequence ID" value="ADV62237.1"/>
    <property type="molecule type" value="Genomic_DNA"/>
</dbReference>
<feature type="region of interest" description="Disordered" evidence="3">
    <location>
        <begin position="1"/>
        <end position="28"/>
    </location>
</feature>
<keyword evidence="4" id="KW-0472">Membrane</keyword>
<dbReference type="InterPro" id="IPR029052">
    <property type="entry name" value="Metallo-depent_PP-like"/>
</dbReference>
<evidence type="ECO:0000256" key="2">
    <source>
        <dbReference type="ARBA" id="ARBA00022801"/>
    </source>
</evidence>
<protein>
    <submittedName>
        <fullName evidence="6">Metallophosphoesterase</fullName>
    </submittedName>
</protein>
<evidence type="ECO:0000259" key="5">
    <source>
        <dbReference type="Pfam" id="PF00149"/>
    </source>
</evidence>
<evidence type="ECO:0000256" key="3">
    <source>
        <dbReference type="SAM" id="MobiDB-lite"/>
    </source>
</evidence>
<dbReference type="Pfam" id="PF00149">
    <property type="entry name" value="Metallophos"/>
    <property type="match status" value="1"/>
</dbReference>